<feature type="compositionally biased region" description="Low complexity" evidence="1">
    <location>
        <begin position="322"/>
        <end position="337"/>
    </location>
</feature>
<accession>A0A1Q3F1U0</accession>
<feature type="region of interest" description="Disordered" evidence="1">
    <location>
        <begin position="235"/>
        <end position="275"/>
    </location>
</feature>
<proteinExistence type="predicted"/>
<name>A0A1Q3F1U0_CULTA</name>
<reference evidence="2" key="1">
    <citation type="submission" date="2017-01" db="EMBL/GenBank/DDBJ databases">
        <title>A deep insight into the sialotranscriptome of adult male and female Cluex tarsalis mosquitoes.</title>
        <authorList>
            <person name="Ribeiro J.M."/>
            <person name="Moreira F."/>
            <person name="Bernard K.A."/>
            <person name="Calvo E."/>
        </authorList>
    </citation>
    <scope>NUCLEOTIDE SEQUENCE</scope>
    <source>
        <strain evidence="2">Kern County</strain>
        <tissue evidence="2">Salivary glands</tissue>
    </source>
</reference>
<feature type="compositionally biased region" description="Polar residues" evidence="1">
    <location>
        <begin position="189"/>
        <end position="202"/>
    </location>
</feature>
<feature type="region of interest" description="Disordered" evidence="1">
    <location>
        <begin position="460"/>
        <end position="492"/>
    </location>
</feature>
<evidence type="ECO:0000256" key="1">
    <source>
        <dbReference type="SAM" id="MobiDB-lite"/>
    </source>
</evidence>
<protein>
    <submittedName>
        <fullName evidence="2">Putative nucleolar and coiled-body phosphoprotein 1-like isoform x2</fullName>
    </submittedName>
</protein>
<sequence length="572" mass="63985">MCGHEFLMEKFTEHRKVHDRFLELFGTLFQTAESMKLLAADIKSNYDAMFLQLRKESSPAVEPPPQKRRKAHSFDSPAALRPDATSTGRCVDDAIDSSMVRNKSDPEVSTYSLLNQNIDLPDSEESFFALTQSPTVREPLSPRKDVSGQADNIQSTPPRPKPALQLDQPEDTESTKEKKRKKHNFSLGRFSTSFQMSPETNKQLQQLPVRQKMTTPKVKVEQQENLAPVGKWTAKKNASTSVGRSESAAAAALRRTPTSTGKDSTGSLLNRTRLRQTKLRFPDNKSSAADDNETYFDEFVVPSPNSFSGSRFFKSMRRKEQSSLIAAPPSSTATSNAAKDEDDDVFKSPEVKPRKTAKPVVDSDEDNFDIDQTYFSEAEKDLSRGAATKVVKVKKEPSSQMKKAKDKILAMDTPALEQGILDASGVEIVKPGSQDNVITIEESQPSRTDLFMEAIREEQRREQASKKTILDAMGPPPSAIRKPPESTHPFRSSPLRKFNTFGGGQLAPKPAPPQERRCIECTKHYRILELRGLTPDVILSKLARNCRECRQAQLHETPPGFWNPEFSPTQRT</sequence>
<feature type="region of interest" description="Disordered" evidence="1">
    <location>
        <begin position="321"/>
        <end position="363"/>
    </location>
</feature>
<feature type="compositionally biased region" description="Basic and acidic residues" evidence="1">
    <location>
        <begin position="460"/>
        <end position="469"/>
    </location>
</feature>
<dbReference type="AlphaFoldDB" id="A0A1Q3F1U0"/>
<evidence type="ECO:0000313" key="2">
    <source>
        <dbReference type="EMBL" id="JAV21512.1"/>
    </source>
</evidence>
<feature type="compositionally biased region" description="Polar residues" evidence="1">
    <location>
        <begin position="256"/>
        <end position="270"/>
    </location>
</feature>
<feature type="region of interest" description="Disordered" evidence="1">
    <location>
        <begin position="57"/>
        <end position="90"/>
    </location>
</feature>
<organism evidence="2">
    <name type="scientific">Culex tarsalis</name>
    <name type="common">Encephalitis mosquito</name>
    <dbReference type="NCBI Taxonomy" id="7177"/>
    <lineage>
        <taxon>Eukaryota</taxon>
        <taxon>Metazoa</taxon>
        <taxon>Ecdysozoa</taxon>
        <taxon>Arthropoda</taxon>
        <taxon>Hexapoda</taxon>
        <taxon>Insecta</taxon>
        <taxon>Pterygota</taxon>
        <taxon>Neoptera</taxon>
        <taxon>Endopterygota</taxon>
        <taxon>Diptera</taxon>
        <taxon>Nematocera</taxon>
        <taxon>Culicoidea</taxon>
        <taxon>Culicidae</taxon>
        <taxon>Culicinae</taxon>
        <taxon>Culicini</taxon>
        <taxon>Culex</taxon>
        <taxon>Culex</taxon>
    </lineage>
</organism>
<feature type="region of interest" description="Disordered" evidence="1">
    <location>
        <begin position="133"/>
        <end position="202"/>
    </location>
</feature>
<dbReference type="EMBL" id="GFDL01013533">
    <property type="protein sequence ID" value="JAV21512.1"/>
    <property type="molecule type" value="Transcribed_RNA"/>
</dbReference>